<dbReference type="InterPro" id="IPR029033">
    <property type="entry name" value="His_PPase_superfam"/>
</dbReference>
<comment type="catalytic activity">
    <reaction evidence="12">
        <text>1D-myo-inositol hexakisphosphate + H2O = 1D-myo-inositol 1,2,4,5,6-pentakisphosphate + phosphate</text>
        <dbReference type="Rhea" id="RHEA:16989"/>
        <dbReference type="ChEBI" id="CHEBI:15377"/>
        <dbReference type="ChEBI" id="CHEBI:43474"/>
        <dbReference type="ChEBI" id="CHEBI:57798"/>
        <dbReference type="ChEBI" id="CHEBI:58130"/>
        <dbReference type="EC" id="3.1.3.62"/>
    </reaction>
    <physiologicalReaction direction="left-to-right" evidence="12">
        <dbReference type="Rhea" id="RHEA:16990"/>
    </physiologicalReaction>
</comment>
<dbReference type="InterPro" id="IPR000560">
    <property type="entry name" value="His_Pase_clade-2"/>
</dbReference>
<dbReference type="PANTHER" id="PTHR20963:SF8">
    <property type="entry name" value="MULTIPLE INOSITOL POLYPHOSPHATE PHOSPHATASE 1"/>
    <property type="match status" value="1"/>
</dbReference>
<keyword evidence="8" id="KW-0472">Membrane</keyword>
<evidence type="ECO:0000313" key="15">
    <source>
        <dbReference type="Proteomes" id="UP000019380"/>
    </source>
</evidence>
<evidence type="ECO:0000256" key="5">
    <source>
        <dbReference type="ARBA" id="ARBA00018097"/>
    </source>
</evidence>
<evidence type="ECO:0000256" key="2">
    <source>
        <dbReference type="ARBA" id="ARBA00008422"/>
    </source>
</evidence>
<dbReference type="EC" id="3.1.3.62" evidence="4"/>
<comment type="catalytic activity">
    <reaction evidence="13">
        <text>(2R)-2,3-bisphosphoglycerate + H2O = (2R)-2-phosphoglycerate + phosphate</text>
        <dbReference type="Rhea" id="RHEA:27381"/>
        <dbReference type="ChEBI" id="CHEBI:15377"/>
        <dbReference type="ChEBI" id="CHEBI:43474"/>
        <dbReference type="ChEBI" id="CHEBI:58248"/>
        <dbReference type="ChEBI" id="CHEBI:58289"/>
        <dbReference type="EC" id="3.1.3.80"/>
    </reaction>
    <physiologicalReaction direction="left-to-right" evidence="13">
        <dbReference type="Rhea" id="RHEA:27382"/>
    </physiologicalReaction>
</comment>
<evidence type="ECO:0000256" key="6">
    <source>
        <dbReference type="ARBA" id="ARBA00022729"/>
    </source>
</evidence>
<dbReference type="PANTHER" id="PTHR20963">
    <property type="entry name" value="MULTIPLE INOSITOL POLYPHOSPHATE PHOSPHATASE-RELATED"/>
    <property type="match status" value="1"/>
</dbReference>
<dbReference type="GO" id="GO:0016020">
    <property type="term" value="C:membrane"/>
    <property type="evidence" value="ECO:0007669"/>
    <property type="project" value="UniProtKB-SubCell"/>
</dbReference>
<dbReference type="AlphaFoldDB" id="D4VFL4"/>
<reference evidence="14 15" key="1">
    <citation type="submission" date="2013-12" db="EMBL/GenBank/DDBJ databases">
        <title>Improved hybrid genome assemblies of Bacteroides xylanisolvens SD CC 1b and Bacteroides xylanisolvens SD CC 2a using Illumina and 454 Sequencing.</title>
        <authorList>
            <person name="Ramaraj T."/>
            <person name="Sundararajan A."/>
            <person name="Mudge J."/>
            <person name="Schilkey F.D."/>
            <person name="Delvecchio V."/>
            <person name="Donlon M."/>
            <person name="Ziemer C."/>
        </authorList>
    </citation>
    <scope>NUCLEOTIDE SEQUENCE [LARGE SCALE GENOMIC DNA]</scope>
</reference>
<evidence type="ECO:0000313" key="14">
    <source>
        <dbReference type="EMBL" id="CDM04743.1"/>
    </source>
</evidence>
<keyword evidence="6" id="KW-0732">Signal</keyword>
<proteinExistence type="inferred from homology"/>
<sequence>MFYARLLCLANKYIFCRMRAILIFLAGLLFPITFLFGQSAIQKYAGTAMPYPLIKNLPVLNHDGMVPFYINHLGRHGARFPTSGKALEKVRNVLILAEQENRLTVKGQELLATVLRLSEAFEGRWGELSAVGEQEQKGIAERMLLRYPEIFVDSARIEAIASYIPRCISSMDAFLSGMEKQDSSLVIKKSAGKQYNPLLRFFDLNKPYVYYKEKGDWISLYESFVQDKIVFTPVMKRIFLTSGQETEQEKREFVMALFSIAAILPDTGLSFNMKGILNDKEWYGYWQTQNLRQYLTKSAAPVGNMLPVAIAWPLLSEFIQTTEQAINGQSDNRVNLRFAHAETIIPFVALMGIGKTDIQIVSPDSVSIYWQDYEIAPMAANVQWVFYRDKDCQVWVKILLNEQEATIPVVTSFFPYYRWEEVCHYLKQRIAISKEILSRFSSKTD</sequence>
<evidence type="ECO:0000256" key="12">
    <source>
        <dbReference type="ARBA" id="ARBA00043691"/>
    </source>
</evidence>
<protein>
    <recommendedName>
        <fullName evidence="5">Multiple inositol polyphosphate phosphatase 1</fullName>
        <ecNumber evidence="4">3.1.3.62</ecNumber>
        <ecNumber evidence="3">3.1.3.80</ecNumber>
    </recommendedName>
    <alternativeName>
        <fullName evidence="9">2,3-bisphosphoglycerate 3-phosphatase</fullName>
    </alternativeName>
</protein>
<dbReference type="CDD" id="cd07061">
    <property type="entry name" value="HP_HAP_like"/>
    <property type="match status" value="1"/>
</dbReference>
<evidence type="ECO:0000256" key="13">
    <source>
        <dbReference type="ARBA" id="ARBA00043832"/>
    </source>
</evidence>
<organism evidence="14 15">
    <name type="scientific">Bacteroides xylanisolvens SD CC 1b</name>
    <dbReference type="NCBI Taxonomy" id="702447"/>
    <lineage>
        <taxon>Bacteria</taxon>
        <taxon>Pseudomonadati</taxon>
        <taxon>Bacteroidota</taxon>
        <taxon>Bacteroidia</taxon>
        <taxon>Bacteroidales</taxon>
        <taxon>Bacteroidaceae</taxon>
        <taxon>Bacteroides</taxon>
    </lineage>
</organism>
<gene>
    <name evidence="14" type="ORF">BN890_23290</name>
</gene>
<evidence type="ECO:0000256" key="8">
    <source>
        <dbReference type="ARBA" id="ARBA00023136"/>
    </source>
</evidence>
<evidence type="ECO:0000256" key="1">
    <source>
        <dbReference type="ARBA" id="ARBA00004370"/>
    </source>
</evidence>
<comment type="catalytic activity">
    <reaction evidence="10">
        <text>1D-myo-inositol 1,2,5,6-tetrakisphosphate + H2O = 1D-myo-inositol 1,2,6-trisphosphate + phosphate</text>
        <dbReference type="Rhea" id="RHEA:77119"/>
        <dbReference type="ChEBI" id="CHEBI:15377"/>
        <dbReference type="ChEBI" id="CHEBI:43474"/>
        <dbReference type="ChEBI" id="CHEBI:195535"/>
        <dbReference type="ChEBI" id="CHEBI:195537"/>
        <dbReference type="EC" id="3.1.3.62"/>
    </reaction>
    <physiologicalReaction direction="left-to-right" evidence="10">
        <dbReference type="Rhea" id="RHEA:77120"/>
    </physiologicalReaction>
</comment>
<evidence type="ECO:0000256" key="10">
    <source>
        <dbReference type="ARBA" id="ARBA00043668"/>
    </source>
</evidence>
<comment type="similarity">
    <text evidence="2">Belongs to the histidine acid phosphatase family. MINPP1 subfamily.</text>
</comment>
<accession>D4VFL4</accession>
<evidence type="ECO:0000256" key="4">
    <source>
        <dbReference type="ARBA" id="ARBA00013040"/>
    </source>
</evidence>
<evidence type="ECO:0000256" key="9">
    <source>
        <dbReference type="ARBA" id="ARBA00031642"/>
    </source>
</evidence>
<dbReference type="Pfam" id="PF00328">
    <property type="entry name" value="His_Phos_2"/>
    <property type="match status" value="1"/>
</dbReference>
<keyword evidence="7" id="KW-0378">Hydrolase</keyword>
<name>D4VFL4_9BACE</name>
<dbReference type="EC" id="3.1.3.80" evidence="3"/>
<dbReference type="Gene3D" id="3.40.50.1240">
    <property type="entry name" value="Phosphoglycerate mutase-like"/>
    <property type="match status" value="1"/>
</dbReference>
<dbReference type="SUPFAM" id="SSF53254">
    <property type="entry name" value="Phosphoglycerate mutase-like"/>
    <property type="match status" value="1"/>
</dbReference>
<dbReference type="Proteomes" id="UP000019380">
    <property type="component" value="Unassembled WGS sequence"/>
</dbReference>
<dbReference type="GO" id="GO:0034417">
    <property type="term" value="F:bisphosphoglycerate 3-phosphatase activity"/>
    <property type="evidence" value="ECO:0007669"/>
    <property type="project" value="UniProtKB-EC"/>
</dbReference>
<comment type="catalytic activity">
    <reaction evidence="11">
        <text>1D-myo-inositol 1,2,4,5,6-pentakisphosphate + H2O = 1D-myo-inositol 1,2,5,6-tetrakisphosphate + phosphate</text>
        <dbReference type="Rhea" id="RHEA:77115"/>
        <dbReference type="ChEBI" id="CHEBI:15377"/>
        <dbReference type="ChEBI" id="CHEBI:43474"/>
        <dbReference type="ChEBI" id="CHEBI:57798"/>
        <dbReference type="ChEBI" id="CHEBI:195535"/>
        <dbReference type="EC" id="3.1.3.62"/>
    </reaction>
    <physiologicalReaction direction="left-to-right" evidence="11">
        <dbReference type="Rhea" id="RHEA:77116"/>
    </physiologicalReaction>
</comment>
<evidence type="ECO:0000256" key="7">
    <source>
        <dbReference type="ARBA" id="ARBA00022801"/>
    </source>
</evidence>
<comment type="subcellular location">
    <subcellularLocation>
        <location evidence="1">Membrane</location>
    </subcellularLocation>
</comment>
<comment type="caution">
    <text evidence="14">The sequence shown here is derived from an EMBL/GenBank/DDBJ whole genome shotgun (WGS) entry which is preliminary data.</text>
</comment>
<dbReference type="EMBL" id="CBXG010000027">
    <property type="protein sequence ID" value="CDM04743.1"/>
    <property type="molecule type" value="Genomic_DNA"/>
</dbReference>
<evidence type="ECO:0000256" key="3">
    <source>
        <dbReference type="ARBA" id="ARBA00012976"/>
    </source>
</evidence>
<evidence type="ECO:0000256" key="11">
    <source>
        <dbReference type="ARBA" id="ARBA00043671"/>
    </source>
</evidence>